<evidence type="ECO:0000313" key="6">
    <source>
        <dbReference type="Proteomes" id="UP001500610"/>
    </source>
</evidence>
<keyword evidence="6" id="KW-1185">Reference proteome</keyword>
<dbReference type="InterPro" id="IPR023187">
    <property type="entry name" value="Tscrpt_reg_MarR-type_CS"/>
</dbReference>
<dbReference type="SMART" id="SM00347">
    <property type="entry name" value="HTH_MARR"/>
    <property type="match status" value="1"/>
</dbReference>
<feature type="domain" description="HTH marR-type" evidence="4">
    <location>
        <begin position="4"/>
        <end position="139"/>
    </location>
</feature>
<dbReference type="Pfam" id="PF12802">
    <property type="entry name" value="MarR_2"/>
    <property type="match status" value="1"/>
</dbReference>
<dbReference type="SUPFAM" id="SSF46785">
    <property type="entry name" value="Winged helix' DNA-binding domain"/>
    <property type="match status" value="1"/>
</dbReference>
<evidence type="ECO:0000256" key="2">
    <source>
        <dbReference type="ARBA" id="ARBA00023125"/>
    </source>
</evidence>
<dbReference type="PANTHER" id="PTHR39515:SF2">
    <property type="entry name" value="HTH-TYPE TRANSCRIPTIONAL REGULATOR RV0880"/>
    <property type="match status" value="1"/>
</dbReference>
<accession>A0ABP9HQG1</accession>
<sequence length="139" mass="15167">MTESVDLAQSLREVFGRAQRTLREQGGRMGLSASQSEALGYVSREGPLTITALAKRQRVRSQSMGATVGVLLEQGLVTVTPDPNDGRQKVVAVTDEARALIAEGRAARTDWLTQQLQDLSPAERQTLAKAHKILDRLFP</sequence>
<organism evidence="5 6">
    <name type="scientific">Streptomyces hyderabadensis</name>
    <dbReference type="NCBI Taxonomy" id="598549"/>
    <lineage>
        <taxon>Bacteria</taxon>
        <taxon>Bacillati</taxon>
        <taxon>Actinomycetota</taxon>
        <taxon>Actinomycetes</taxon>
        <taxon>Kitasatosporales</taxon>
        <taxon>Streptomycetaceae</taxon>
        <taxon>Streptomyces</taxon>
    </lineage>
</organism>
<dbReference type="Gene3D" id="1.10.10.10">
    <property type="entry name" value="Winged helix-like DNA-binding domain superfamily/Winged helix DNA-binding domain"/>
    <property type="match status" value="1"/>
</dbReference>
<dbReference type="RefSeq" id="WP_226028908.1">
    <property type="nucleotide sequence ID" value="NZ_BAABIV010000003.1"/>
</dbReference>
<dbReference type="InterPro" id="IPR052526">
    <property type="entry name" value="HTH-type_Bedaq_tolerance"/>
</dbReference>
<reference evidence="6" key="1">
    <citation type="journal article" date="2019" name="Int. J. Syst. Evol. Microbiol.">
        <title>The Global Catalogue of Microorganisms (GCM) 10K type strain sequencing project: providing services to taxonomists for standard genome sequencing and annotation.</title>
        <authorList>
            <consortium name="The Broad Institute Genomics Platform"/>
            <consortium name="The Broad Institute Genome Sequencing Center for Infectious Disease"/>
            <person name="Wu L."/>
            <person name="Ma J."/>
        </authorList>
    </citation>
    <scope>NUCLEOTIDE SEQUENCE [LARGE SCALE GENOMIC DNA]</scope>
    <source>
        <strain evidence="6">JCM 17657</strain>
    </source>
</reference>
<comment type="caution">
    <text evidence="5">The sequence shown here is derived from an EMBL/GenBank/DDBJ whole genome shotgun (WGS) entry which is preliminary data.</text>
</comment>
<protein>
    <submittedName>
        <fullName evidence="5">MarR family transcriptional regulator</fullName>
    </submittedName>
</protein>
<dbReference type="InterPro" id="IPR036388">
    <property type="entry name" value="WH-like_DNA-bd_sf"/>
</dbReference>
<dbReference type="PROSITE" id="PS01117">
    <property type="entry name" value="HTH_MARR_1"/>
    <property type="match status" value="1"/>
</dbReference>
<proteinExistence type="predicted"/>
<evidence type="ECO:0000256" key="3">
    <source>
        <dbReference type="ARBA" id="ARBA00023163"/>
    </source>
</evidence>
<evidence type="ECO:0000256" key="1">
    <source>
        <dbReference type="ARBA" id="ARBA00023015"/>
    </source>
</evidence>
<keyword evidence="3" id="KW-0804">Transcription</keyword>
<dbReference type="EMBL" id="BAABIV010000003">
    <property type="protein sequence ID" value="GAA4976230.1"/>
    <property type="molecule type" value="Genomic_DNA"/>
</dbReference>
<dbReference type="InterPro" id="IPR000835">
    <property type="entry name" value="HTH_MarR-typ"/>
</dbReference>
<keyword evidence="1" id="KW-0805">Transcription regulation</keyword>
<keyword evidence="2" id="KW-0238">DNA-binding</keyword>
<name>A0ABP9HQG1_9ACTN</name>
<dbReference type="PROSITE" id="PS50995">
    <property type="entry name" value="HTH_MARR_2"/>
    <property type="match status" value="1"/>
</dbReference>
<evidence type="ECO:0000259" key="4">
    <source>
        <dbReference type="PROSITE" id="PS50995"/>
    </source>
</evidence>
<dbReference type="Proteomes" id="UP001500610">
    <property type="component" value="Unassembled WGS sequence"/>
</dbReference>
<evidence type="ECO:0000313" key="5">
    <source>
        <dbReference type="EMBL" id="GAA4976230.1"/>
    </source>
</evidence>
<dbReference type="PANTHER" id="PTHR39515">
    <property type="entry name" value="CONSERVED PROTEIN"/>
    <property type="match status" value="1"/>
</dbReference>
<dbReference type="InterPro" id="IPR036390">
    <property type="entry name" value="WH_DNA-bd_sf"/>
</dbReference>
<gene>
    <name evidence="5" type="ORF">GCM10023257_11520</name>
</gene>